<dbReference type="EMBL" id="MWQN01000004">
    <property type="protein sequence ID" value="OPC77188.1"/>
    <property type="molecule type" value="Genomic_DNA"/>
</dbReference>
<accession>A0A1T3NKB4</accession>
<sequence>MTMRPVMVTEPPRAEATPGSSARGTGLRARTVRLLDGDGLPDLAGAANADAHTGADPRTDTVVVAIPISGSITVTTDDGDDVLSTGALLVVDGRRPSTFASVGVCELALVAFARGLLTEPDPAIRRVAGRVLDAERGTAALVSSAVVSLCRTPGPDVVPLDRMSHHVADLVSTLIAELDENPRPARADELMADIRWYVNCRLGDPGLSPESIAAAHYISVRYLHKLFEGKASPSPAGSKGVVCTSAVGNSGARAGTP</sequence>
<evidence type="ECO:0000259" key="2">
    <source>
        <dbReference type="Pfam" id="PF14525"/>
    </source>
</evidence>
<dbReference type="Pfam" id="PF14525">
    <property type="entry name" value="AraC_binding_2"/>
    <property type="match status" value="1"/>
</dbReference>
<dbReference type="InterPro" id="IPR035418">
    <property type="entry name" value="AraC-bd_2"/>
</dbReference>
<dbReference type="Proteomes" id="UP000190037">
    <property type="component" value="Unassembled WGS sequence"/>
</dbReference>
<evidence type="ECO:0000256" key="1">
    <source>
        <dbReference type="SAM" id="MobiDB-lite"/>
    </source>
</evidence>
<evidence type="ECO:0000313" key="3">
    <source>
        <dbReference type="EMBL" id="OPC77188.1"/>
    </source>
</evidence>
<dbReference type="STRING" id="159449.B4N89_42325"/>
<protein>
    <recommendedName>
        <fullName evidence="2">Transcription regulator HTH AraC- type ligand binding domain-containing protein</fullName>
    </recommendedName>
</protein>
<gene>
    <name evidence="3" type="ORF">B4N89_42325</name>
</gene>
<feature type="domain" description="Transcription regulator HTH AraC- type ligand binding" evidence="2">
    <location>
        <begin position="49"/>
        <end position="175"/>
    </location>
</feature>
<proteinExistence type="predicted"/>
<keyword evidence="4" id="KW-1185">Reference proteome</keyword>
<name>A0A1T3NKB4_9ACTN</name>
<organism evidence="3 4">
    <name type="scientific">Embleya scabrispora</name>
    <dbReference type="NCBI Taxonomy" id="159449"/>
    <lineage>
        <taxon>Bacteria</taxon>
        <taxon>Bacillati</taxon>
        <taxon>Actinomycetota</taxon>
        <taxon>Actinomycetes</taxon>
        <taxon>Kitasatosporales</taxon>
        <taxon>Streptomycetaceae</taxon>
        <taxon>Embleya</taxon>
    </lineage>
</organism>
<feature type="region of interest" description="Disordered" evidence="1">
    <location>
        <begin position="232"/>
        <end position="257"/>
    </location>
</feature>
<feature type="region of interest" description="Disordered" evidence="1">
    <location>
        <begin position="1"/>
        <end position="27"/>
    </location>
</feature>
<dbReference type="AlphaFoldDB" id="A0A1T3NKB4"/>
<reference evidence="3 4" key="1">
    <citation type="submission" date="2017-03" db="EMBL/GenBank/DDBJ databases">
        <title>Draft genome sequence of Streptomyces scabrisporus NF3, endophyte isolated from Amphipterygium adstringens.</title>
        <authorList>
            <person name="Vazquez M."/>
            <person name="Ceapa C.D."/>
            <person name="Rodriguez Luna D."/>
            <person name="Sanchez Esquivel S."/>
        </authorList>
    </citation>
    <scope>NUCLEOTIDE SEQUENCE [LARGE SCALE GENOMIC DNA]</scope>
    <source>
        <strain evidence="3 4">NF3</strain>
    </source>
</reference>
<evidence type="ECO:0000313" key="4">
    <source>
        <dbReference type="Proteomes" id="UP000190037"/>
    </source>
</evidence>
<comment type="caution">
    <text evidence="3">The sequence shown here is derived from an EMBL/GenBank/DDBJ whole genome shotgun (WGS) entry which is preliminary data.</text>
</comment>